<comment type="similarity">
    <text evidence="7">Belongs to the chloroperoxidase family.</text>
</comment>
<dbReference type="AlphaFoldDB" id="A0A4S4LXJ0"/>
<evidence type="ECO:0000256" key="6">
    <source>
        <dbReference type="ARBA" id="ARBA00023004"/>
    </source>
</evidence>
<dbReference type="PANTHER" id="PTHR33577">
    <property type="entry name" value="STERIGMATOCYSTIN BIOSYNTHESIS PEROXIDASE STCC-RELATED"/>
    <property type="match status" value="1"/>
</dbReference>
<dbReference type="Pfam" id="PF01328">
    <property type="entry name" value="Peroxidase_2"/>
    <property type="match status" value="1"/>
</dbReference>
<keyword evidence="3" id="KW-0349">Heme</keyword>
<proteinExistence type="inferred from homology"/>
<evidence type="ECO:0000256" key="2">
    <source>
        <dbReference type="ARBA" id="ARBA00022559"/>
    </source>
</evidence>
<dbReference type="GO" id="GO:0004601">
    <property type="term" value="F:peroxidase activity"/>
    <property type="evidence" value="ECO:0007669"/>
    <property type="project" value="UniProtKB-KW"/>
</dbReference>
<dbReference type="Proteomes" id="UP000310158">
    <property type="component" value="Unassembled WGS sequence"/>
</dbReference>
<keyword evidence="5 9" id="KW-0560">Oxidoreductase</keyword>
<dbReference type="SUPFAM" id="SSF47571">
    <property type="entry name" value="Cloroperoxidase"/>
    <property type="match status" value="1"/>
</dbReference>
<name>A0A4S4LXJ0_9AGAM</name>
<evidence type="ECO:0000256" key="4">
    <source>
        <dbReference type="ARBA" id="ARBA00022723"/>
    </source>
</evidence>
<dbReference type="PROSITE" id="PS51405">
    <property type="entry name" value="HEME_HALOPEROXIDASE"/>
    <property type="match status" value="1"/>
</dbReference>
<feature type="domain" description="Heme haloperoxidase family profile" evidence="8">
    <location>
        <begin position="19"/>
        <end position="232"/>
    </location>
</feature>
<sequence length="242" mass="26434">MPSPSSHSHANGTCPVVGKSHSWCPAQPGDSRAPCPALNTLANHGYLPRDGQQITASKIMHAVQDGFGISKPLAFVLGYGGQLLLGQAGPFSLGDLARHNRIEHIASLIHHDPKGREEYAPIHPDAGMLETLIDDSHDGMYMTAEDVARARVRREKAYGKDMLDSFHAEIARGEMAIVLGLFDEGETGGKESHVPLETLRGWMYNERIPEGWTPNHTTGLWETIELSGEIQKLMEKLRAGNS</sequence>
<protein>
    <submittedName>
        <fullName evidence="9">Heme-thiolate peroxidase</fullName>
        <ecNumber evidence="9">1.11.2.1</ecNumber>
    </submittedName>
</protein>
<evidence type="ECO:0000313" key="10">
    <source>
        <dbReference type="Proteomes" id="UP000310158"/>
    </source>
</evidence>
<gene>
    <name evidence="9" type="ORF">EW146_g3430</name>
</gene>
<dbReference type="InterPro" id="IPR036851">
    <property type="entry name" value="Chloroperoxidase-like_sf"/>
</dbReference>
<reference evidence="9 10" key="1">
    <citation type="submission" date="2019-02" db="EMBL/GenBank/DDBJ databases">
        <title>Genome sequencing of the rare red list fungi Bondarzewia mesenterica.</title>
        <authorList>
            <person name="Buettner E."/>
            <person name="Kellner H."/>
        </authorList>
    </citation>
    <scope>NUCLEOTIDE SEQUENCE [LARGE SCALE GENOMIC DNA]</scope>
    <source>
        <strain evidence="9 10">DSM 108281</strain>
    </source>
</reference>
<keyword evidence="10" id="KW-1185">Reference proteome</keyword>
<evidence type="ECO:0000256" key="1">
    <source>
        <dbReference type="ARBA" id="ARBA00001970"/>
    </source>
</evidence>
<keyword evidence="6" id="KW-0408">Iron</keyword>
<dbReference type="EMBL" id="SGPL01000114">
    <property type="protein sequence ID" value="THH17364.1"/>
    <property type="molecule type" value="Genomic_DNA"/>
</dbReference>
<evidence type="ECO:0000256" key="5">
    <source>
        <dbReference type="ARBA" id="ARBA00023002"/>
    </source>
</evidence>
<dbReference type="PANTHER" id="PTHR33577:SF9">
    <property type="entry name" value="PEROXIDASE STCC"/>
    <property type="match status" value="1"/>
</dbReference>
<keyword evidence="2 9" id="KW-0575">Peroxidase</keyword>
<evidence type="ECO:0000256" key="7">
    <source>
        <dbReference type="ARBA" id="ARBA00025795"/>
    </source>
</evidence>
<dbReference type="EC" id="1.11.2.1" evidence="9"/>
<dbReference type="Gene3D" id="1.10.489.10">
    <property type="entry name" value="Chloroperoxidase-like"/>
    <property type="match status" value="1"/>
</dbReference>
<dbReference type="GO" id="GO:0046872">
    <property type="term" value="F:metal ion binding"/>
    <property type="evidence" value="ECO:0007669"/>
    <property type="project" value="UniProtKB-KW"/>
</dbReference>
<comment type="cofactor">
    <cofactor evidence="1">
        <name>heme b</name>
        <dbReference type="ChEBI" id="CHEBI:60344"/>
    </cofactor>
</comment>
<evidence type="ECO:0000259" key="8">
    <source>
        <dbReference type="PROSITE" id="PS51405"/>
    </source>
</evidence>
<evidence type="ECO:0000313" key="9">
    <source>
        <dbReference type="EMBL" id="THH17364.1"/>
    </source>
</evidence>
<keyword evidence="4" id="KW-0479">Metal-binding</keyword>
<dbReference type="InterPro" id="IPR000028">
    <property type="entry name" value="Chloroperoxidase"/>
</dbReference>
<evidence type="ECO:0000256" key="3">
    <source>
        <dbReference type="ARBA" id="ARBA00022617"/>
    </source>
</evidence>
<organism evidence="9 10">
    <name type="scientific">Bondarzewia mesenterica</name>
    <dbReference type="NCBI Taxonomy" id="1095465"/>
    <lineage>
        <taxon>Eukaryota</taxon>
        <taxon>Fungi</taxon>
        <taxon>Dikarya</taxon>
        <taxon>Basidiomycota</taxon>
        <taxon>Agaricomycotina</taxon>
        <taxon>Agaricomycetes</taxon>
        <taxon>Russulales</taxon>
        <taxon>Bondarzewiaceae</taxon>
        <taxon>Bondarzewia</taxon>
    </lineage>
</organism>
<comment type="caution">
    <text evidence="9">The sequence shown here is derived from an EMBL/GenBank/DDBJ whole genome shotgun (WGS) entry which is preliminary data.</text>
</comment>
<dbReference type="OrthoDB" id="407298at2759"/>
<accession>A0A4S4LXJ0</accession>